<dbReference type="EMBL" id="BLLK01000058">
    <property type="protein sequence ID" value="GFH57887.1"/>
    <property type="molecule type" value="Genomic_DNA"/>
</dbReference>
<dbReference type="InterPro" id="IPR011009">
    <property type="entry name" value="Kinase-like_dom_sf"/>
</dbReference>
<gene>
    <name evidence="3" type="ORF">CTEN210_14363</name>
</gene>
<evidence type="ECO:0000256" key="1">
    <source>
        <dbReference type="PROSITE-ProRule" id="PRU10141"/>
    </source>
</evidence>
<evidence type="ECO:0000313" key="4">
    <source>
        <dbReference type="Proteomes" id="UP001054902"/>
    </source>
</evidence>
<reference evidence="3 4" key="1">
    <citation type="journal article" date="2021" name="Sci. Rep.">
        <title>The genome of the diatom Chaetoceros tenuissimus carries an ancient integrated fragment of an extant virus.</title>
        <authorList>
            <person name="Hongo Y."/>
            <person name="Kimura K."/>
            <person name="Takaki Y."/>
            <person name="Yoshida Y."/>
            <person name="Baba S."/>
            <person name="Kobayashi G."/>
            <person name="Nagasaki K."/>
            <person name="Hano T."/>
            <person name="Tomaru Y."/>
        </authorList>
    </citation>
    <scope>NUCLEOTIDE SEQUENCE [LARGE SCALE GENOMIC DNA]</scope>
    <source>
        <strain evidence="3 4">NIES-3715</strain>
    </source>
</reference>
<feature type="domain" description="Protein kinase" evidence="2">
    <location>
        <begin position="93"/>
        <end position="298"/>
    </location>
</feature>
<name>A0AAD3HBP2_9STRA</name>
<dbReference type="PROSITE" id="PS50011">
    <property type="entry name" value="PROTEIN_KINASE_DOM"/>
    <property type="match status" value="1"/>
</dbReference>
<dbReference type="PROSITE" id="PS00107">
    <property type="entry name" value="PROTEIN_KINASE_ATP"/>
    <property type="match status" value="1"/>
</dbReference>
<dbReference type="AlphaFoldDB" id="A0AAD3HBP2"/>
<keyword evidence="4" id="KW-1185">Reference proteome</keyword>
<keyword evidence="1" id="KW-0547">Nucleotide-binding</keyword>
<keyword evidence="1" id="KW-0067">ATP-binding</keyword>
<proteinExistence type="predicted"/>
<dbReference type="GO" id="GO:0004672">
    <property type="term" value="F:protein kinase activity"/>
    <property type="evidence" value="ECO:0007669"/>
    <property type="project" value="InterPro"/>
</dbReference>
<accession>A0AAD3HBP2</accession>
<dbReference type="Proteomes" id="UP001054902">
    <property type="component" value="Unassembled WGS sequence"/>
</dbReference>
<dbReference type="GO" id="GO:0005524">
    <property type="term" value="F:ATP binding"/>
    <property type="evidence" value="ECO:0007669"/>
    <property type="project" value="UniProtKB-UniRule"/>
</dbReference>
<sequence length="298" mass="32658">MVANGVSFTNVSPNSFSKQQFQKSLQNIGTCIVISLASLFIPTLPNDAYAIPPAMTSSTQTISINSCGSIQEWNLPNGEVKLHQVENIASFSLQDFELLGSGGGGAVFATTARVNESNQKIALKVSWVRSANSVSNECKILNILQDQNTRHVEQCLANEPYPLDERRVMILMQPVVENAVARLDEVNETVRIKSVQGIIEAMVDILAANVVTSDVQPLINRESGQVLFIDMTEASIISNPPSFLDLAMVSSFCSEMTTLIPEDLLDVASKFLRNELSKKEMVPEVRDIVESLNVYTFS</sequence>
<dbReference type="InterPro" id="IPR017441">
    <property type="entry name" value="Protein_kinase_ATP_BS"/>
</dbReference>
<comment type="caution">
    <text evidence="3">The sequence shown here is derived from an EMBL/GenBank/DDBJ whole genome shotgun (WGS) entry which is preliminary data.</text>
</comment>
<organism evidence="3 4">
    <name type="scientific">Chaetoceros tenuissimus</name>
    <dbReference type="NCBI Taxonomy" id="426638"/>
    <lineage>
        <taxon>Eukaryota</taxon>
        <taxon>Sar</taxon>
        <taxon>Stramenopiles</taxon>
        <taxon>Ochrophyta</taxon>
        <taxon>Bacillariophyta</taxon>
        <taxon>Coscinodiscophyceae</taxon>
        <taxon>Chaetocerotophycidae</taxon>
        <taxon>Chaetocerotales</taxon>
        <taxon>Chaetocerotaceae</taxon>
        <taxon>Chaetoceros</taxon>
    </lineage>
</organism>
<evidence type="ECO:0000313" key="3">
    <source>
        <dbReference type="EMBL" id="GFH57887.1"/>
    </source>
</evidence>
<protein>
    <recommendedName>
        <fullName evidence="2">Protein kinase domain-containing protein</fullName>
    </recommendedName>
</protein>
<evidence type="ECO:0000259" key="2">
    <source>
        <dbReference type="PROSITE" id="PS50011"/>
    </source>
</evidence>
<dbReference type="SUPFAM" id="SSF56112">
    <property type="entry name" value="Protein kinase-like (PK-like)"/>
    <property type="match status" value="1"/>
</dbReference>
<dbReference type="InterPro" id="IPR000719">
    <property type="entry name" value="Prot_kinase_dom"/>
</dbReference>
<feature type="binding site" evidence="1">
    <location>
        <position position="124"/>
    </location>
    <ligand>
        <name>ATP</name>
        <dbReference type="ChEBI" id="CHEBI:30616"/>
    </ligand>
</feature>